<dbReference type="RefSeq" id="WP_210655551.1">
    <property type="nucleotide sequence ID" value="NZ_JAGKSP010000001.1"/>
</dbReference>
<evidence type="ECO:0000313" key="3">
    <source>
        <dbReference type="EMBL" id="MBP3963475.1"/>
    </source>
</evidence>
<evidence type="ECO:0000313" key="2">
    <source>
        <dbReference type="EMBL" id="MBP3961854.1"/>
    </source>
</evidence>
<evidence type="ECO:0008006" key="5">
    <source>
        <dbReference type="Google" id="ProtNLM"/>
    </source>
</evidence>
<comment type="caution">
    <text evidence="2">The sequence shown here is derived from an EMBL/GenBank/DDBJ whole genome shotgun (WGS) entry which is preliminary data.</text>
</comment>
<dbReference type="PANTHER" id="PTHR43496">
    <property type="entry name" value="PROTEIN LPLB"/>
    <property type="match status" value="1"/>
</dbReference>
<protein>
    <recommendedName>
        <fullName evidence="5">Sugar ABC transporter permease</fullName>
    </recommendedName>
</protein>
<accession>A0ABS5C784</accession>
<evidence type="ECO:0000313" key="4">
    <source>
        <dbReference type="Proteomes" id="UP000673394"/>
    </source>
</evidence>
<keyword evidence="1" id="KW-0472">Membrane</keyword>
<sequence length="88" mass="10311">MKSELQAATYKEIRHRSSKSWLKTFISQIDLQVMVLPGVLLVLIFSYFPMWGVLMAFQNYNLFNGFFGSDWVGLKHFEMFLHSPDFSP</sequence>
<name>A0ABS5C784_9BACL</name>
<dbReference type="EMBL" id="JAGKSP010000001">
    <property type="protein sequence ID" value="MBP3961854.1"/>
    <property type="molecule type" value="Genomic_DNA"/>
</dbReference>
<keyword evidence="4" id="KW-1185">Reference proteome</keyword>
<dbReference type="PANTHER" id="PTHR43496:SF1">
    <property type="entry name" value="POLYGALACTURONAN_RHAMNOGALACTURONAN TRANSPORT SYSTEM PERMEASE PROTEIN YTEP"/>
    <property type="match status" value="1"/>
</dbReference>
<dbReference type="EMBL" id="JAGKSP010000004">
    <property type="protein sequence ID" value="MBP3963475.1"/>
    <property type="molecule type" value="Genomic_DNA"/>
</dbReference>
<dbReference type="Proteomes" id="UP000673394">
    <property type="component" value="Unassembled WGS sequence"/>
</dbReference>
<feature type="transmembrane region" description="Helical" evidence="1">
    <location>
        <begin position="21"/>
        <end position="48"/>
    </location>
</feature>
<keyword evidence="1" id="KW-1133">Transmembrane helix</keyword>
<proteinExistence type="predicted"/>
<keyword evidence="1" id="KW-0812">Transmembrane</keyword>
<reference evidence="2 4" key="1">
    <citation type="submission" date="2021-04" db="EMBL/GenBank/DDBJ databases">
        <title>Paenibacillus sp. DLE-14 whole genome sequence.</title>
        <authorList>
            <person name="Ham Y.J."/>
        </authorList>
    </citation>
    <scope>NUCLEOTIDE SEQUENCE [LARGE SCALE GENOMIC DNA]</scope>
    <source>
        <strain evidence="2 4">DLE-14</strain>
    </source>
</reference>
<organism evidence="2 4">
    <name type="scientific">Paenibacillus lignilyticus</name>
    <dbReference type="NCBI Taxonomy" id="1172615"/>
    <lineage>
        <taxon>Bacteria</taxon>
        <taxon>Bacillati</taxon>
        <taxon>Bacillota</taxon>
        <taxon>Bacilli</taxon>
        <taxon>Bacillales</taxon>
        <taxon>Paenibacillaceae</taxon>
        <taxon>Paenibacillus</taxon>
    </lineage>
</organism>
<gene>
    <name evidence="2" type="ORF">I8J30_03965</name>
    <name evidence="3" type="ORF">I8J30_12230</name>
</gene>
<evidence type="ECO:0000256" key="1">
    <source>
        <dbReference type="SAM" id="Phobius"/>
    </source>
</evidence>